<dbReference type="EMBL" id="ML996081">
    <property type="protein sequence ID" value="KAF2158017.1"/>
    <property type="molecule type" value="Genomic_DNA"/>
</dbReference>
<evidence type="ECO:0000313" key="3">
    <source>
        <dbReference type="EMBL" id="KAF2158017.1"/>
    </source>
</evidence>
<evidence type="ECO:0000313" key="4">
    <source>
        <dbReference type="Proteomes" id="UP000799439"/>
    </source>
</evidence>
<dbReference type="Proteomes" id="UP000799439">
    <property type="component" value="Unassembled WGS sequence"/>
</dbReference>
<dbReference type="OrthoDB" id="9972683at2759"/>
<protein>
    <submittedName>
        <fullName evidence="3">Homoserine acetyltransferase family protein</fullName>
    </submittedName>
</protein>
<evidence type="ECO:0000256" key="1">
    <source>
        <dbReference type="ARBA" id="ARBA00006886"/>
    </source>
</evidence>
<dbReference type="InterPro" id="IPR008220">
    <property type="entry name" value="HAT_MetX-like"/>
</dbReference>
<sequence>MASNGLNNGIKIAELKDFAFQNGQSLQTAKIAYKVFNSNGQKTALIPTCFGGRIESTLNFTDGALKDYKVIVVAMFGNAESSSPSTTPDFPESLDYRDCVKAQYQLATEHLGLKSLDAVIGFSMGGQIAYYWAAMYPDFVKKSISICSSARTSKHNYQFLEGPKAALVNSVDYVMKDKAPESPKVTRGVHAFSKAYSAWLTSAQWFEEERYKDLGFDSLKAWDHDETGDGMAGWTPEDLLILLHMWQRGDVSVCIESSKGDLDSALAKIAPQMLIMPCKTDQYFLPDASEREVKSLKHGTLRVIPSIWGHIAGGGANPEDTKYMHDEISKFLGA</sequence>
<dbReference type="Gene3D" id="3.40.50.1820">
    <property type="entry name" value="alpha/beta hydrolase"/>
    <property type="match status" value="1"/>
</dbReference>
<dbReference type="PANTHER" id="PTHR32268">
    <property type="entry name" value="HOMOSERINE O-ACETYLTRANSFERASE"/>
    <property type="match status" value="1"/>
</dbReference>
<dbReference type="Pfam" id="PF00561">
    <property type="entry name" value="Abhydrolase_1"/>
    <property type="match status" value="1"/>
</dbReference>
<dbReference type="SUPFAM" id="SSF53474">
    <property type="entry name" value="alpha/beta-Hydrolases"/>
    <property type="match status" value="1"/>
</dbReference>
<evidence type="ECO:0000259" key="2">
    <source>
        <dbReference type="Pfam" id="PF00561"/>
    </source>
</evidence>
<comment type="caution">
    <text evidence="3">The sequence shown here is derived from an EMBL/GenBank/DDBJ whole genome shotgun (WGS) entry which is preliminary data.</text>
</comment>
<gene>
    <name evidence="3" type="ORF">K461DRAFT_284368</name>
</gene>
<dbReference type="InterPro" id="IPR029058">
    <property type="entry name" value="AB_hydrolase_fold"/>
</dbReference>
<dbReference type="AlphaFoldDB" id="A0A9P4J9Z0"/>
<dbReference type="InterPro" id="IPR000073">
    <property type="entry name" value="AB_hydrolase_1"/>
</dbReference>
<dbReference type="PANTHER" id="PTHR32268:SF15">
    <property type="entry name" value="HOMOSERINE ACETYLTRANSFERASE FAMILY PROTEIN (AFU_ORTHOLOGUE AFUA_1G15350)"/>
    <property type="match status" value="1"/>
</dbReference>
<organism evidence="3 4">
    <name type="scientific">Myriangium duriaei CBS 260.36</name>
    <dbReference type="NCBI Taxonomy" id="1168546"/>
    <lineage>
        <taxon>Eukaryota</taxon>
        <taxon>Fungi</taxon>
        <taxon>Dikarya</taxon>
        <taxon>Ascomycota</taxon>
        <taxon>Pezizomycotina</taxon>
        <taxon>Dothideomycetes</taxon>
        <taxon>Dothideomycetidae</taxon>
        <taxon>Myriangiales</taxon>
        <taxon>Myriangiaceae</taxon>
        <taxon>Myriangium</taxon>
    </lineage>
</organism>
<keyword evidence="4" id="KW-1185">Reference proteome</keyword>
<comment type="similarity">
    <text evidence="1">Belongs to the AB hydrolase superfamily. MetX family.</text>
</comment>
<dbReference type="GO" id="GO:0016747">
    <property type="term" value="F:acyltransferase activity, transferring groups other than amino-acyl groups"/>
    <property type="evidence" value="ECO:0007669"/>
    <property type="project" value="InterPro"/>
</dbReference>
<accession>A0A9P4J9Z0</accession>
<reference evidence="3" key="1">
    <citation type="journal article" date="2020" name="Stud. Mycol.">
        <title>101 Dothideomycetes genomes: a test case for predicting lifestyles and emergence of pathogens.</title>
        <authorList>
            <person name="Haridas S."/>
            <person name="Albert R."/>
            <person name="Binder M."/>
            <person name="Bloem J."/>
            <person name="Labutti K."/>
            <person name="Salamov A."/>
            <person name="Andreopoulos B."/>
            <person name="Baker S."/>
            <person name="Barry K."/>
            <person name="Bills G."/>
            <person name="Bluhm B."/>
            <person name="Cannon C."/>
            <person name="Castanera R."/>
            <person name="Culley D."/>
            <person name="Daum C."/>
            <person name="Ezra D."/>
            <person name="Gonzalez J."/>
            <person name="Henrissat B."/>
            <person name="Kuo A."/>
            <person name="Liang C."/>
            <person name="Lipzen A."/>
            <person name="Lutzoni F."/>
            <person name="Magnuson J."/>
            <person name="Mondo S."/>
            <person name="Nolan M."/>
            <person name="Ohm R."/>
            <person name="Pangilinan J."/>
            <person name="Park H.-J."/>
            <person name="Ramirez L."/>
            <person name="Alfaro M."/>
            <person name="Sun H."/>
            <person name="Tritt A."/>
            <person name="Yoshinaga Y."/>
            <person name="Zwiers L.-H."/>
            <person name="Turgeon B."/>
            <person name="Goodwin S."/>
            <person name="Spatafora J."/>
            <person name="Crous P."/>
            <person name="Grigoriev I."/>
        </authorList>
    </citation>
    <scope>NUCLEOTIDE SEQUENCE</scope>
    <source>
        <strain evidence="3">CBS 260.36</strain>
    </source>
</reference>
<name>A0A9P4J9Z0_9PEZI</name>
<feature type="domain" description="AB hydrolase-1" evidence="2">
    <location>
        <begin position="63"/>
        <end position="151"/>
    </location>
</feature>
<proteinExistence type="inferred from homology"/>